<dbReference type="EMBL" id="POSP01000003">
    <property type="protein sequence ID" value="PND38350.1"/>
    <property type="molecule type" value="Genomic_DNA"/>
</dbReference>
<sequence length="196" mass="22054">MMQEMKAMSEQDRVHLNFENVAKTTFAFLNDLGFSLVESLPTLVRYQNGDVEISVFHGRRSYEIGVDILYVGTRYALAEIIRVVDPDAAKRYSHAIASTAEGVVVGLEAQGALLKRYGTLALQGDPHFFSILEEKRTVWADEYWLDGLAKQVRPQADEAFHRGDYAKAAELYARIRSCLSPAEVKKLVLAEERSKP</sequence>
<evidence type="ECO:0000313" key="1">
    <source>
        <dbReference type="EMBL" id="PND38350.1"/>
    </source>
</evidence>
<organism evidence="1 2">
    <name type="scientific">Kinneretia aquatilis</name>
    <dbReference type="NCBI Taxonomy" id="2070761"/>
    <lineage>
        <taxon>Bacteria</taxon>
        <taxon>Pseudomonadati</taxon>
        <taxon>Pseudomonadota</taxon>
        <taxon>Betaproteobacteria</taxon>
        <taxon>Burkholderiales</taxon>
        <taxon>Sphaerotilaceae</taxon>
        <taxon>Roseateles</taxon>
    </lineage>
</organism>
<reference evidence="1 2" key="1">
    <citation type="submission" date="2018-01" db="EMBL/GenBank/DDBJ databases">
        <title>Draft genome sequence of Paucibacter aquatile CR182 isolated from freshwater of the Nakdong River.</title>
        <authorList>
            <person name="Choi A."/>
            <person name="Chung E.J."/>
        </authorList>
    </citation>
    <scope>NUCLEOTIDE SEQUENCE [LARGE SCALE GENOMIC DNA]</scope>
    <source>
        <strain evidence="1 2">CR182</strain>
    </source>
</reference>
<name>A0A2N8KY20_9BURK</name>
<accession>A0A2N8KY20</accession>
<comment type="caution">
    <text evidence="1">The sequence shown here is derived from an EMBL/GenBank/DDBJ whole genome shotgun (WGS) entry which is preliminary data.</text>
</comment>
<dbReference type="AlphaFoldDB" id="A0A2N8KY20"/>
<protein>
    <submittedName>
        <fullName evidence="1">Uncharacterized protein</fullName>
    </submittedName>
</protein>
<evidence type="ECO:0000313" key="2">
    <source>
        <dbReference type="Proteomes" id="UP000235916"/>
    </source>
</evidence>
<gene>
    <name evidence="1" type="ORF">C1O66_12990</name>
</gene>
<keyword evidence="2" id="KW-1185">Reference proteome</keyword>
<dbReference type="Proteomes" id="UP000235916">
    <property type="component" value="Unassembled WGS sequence"/>
</dbReference>
<proteinExistence type="predicted"/>